<evidence type="ECO:0000313" key="2">
    <source>
        <dbReference type="EMBL" id="WDM44455.1"/>
    </source>
</evidence>
<protein>
    <submittedName>
        <fullName evidence="2">GNAT family N-acetyltransferase</fullName>
    </submittedName>
</protein>
<name>A0ABY7XQQ7_MICLT</name>
<feature type="domain" description="N-acetyltransferase" evidence="1">
    <location>
        <begin position="2"/>
        <end position="71"/>
    </location>
</feature>
<dbReference type="Pfam" id="PF13302">
    <property type="entry name" value="Acetyltransf_3"/>
    <property type="match status" value="1"/>
</dbReference>
<dbReference type="PANTHER" id="PTHR43441">
    <property type="entry name" value="RIBOSOMAL-PROTEIN-SERINE ACETYLTRANSFERASE"/>
    <property type="match status" value="1"/>
</dbReference>
<dbReference type="Gene3D" id="3.40.630.30">
    <property type="match status" value="1"/>
</dbReference>
<gene>
    <name evidence="2" type="ORF">KV395_14895</name>
</gene>
<dbReference type="InterPro" id="IPR000182">
    <property type="entry name" value="GNAT_dom"/>
</dbReference>
<keyword evidence="3" id="KW-1185">Reference proteome</keyword>
<dbReference type="PANTHER" id="PTHR43441:SF6">
    <property type="entry name" value="N-ACETYLTRANSFERASE DOMAIN-CONTAINING PROTEIN"/>
    <property type="match status" value="1"/>
</dbReference>
<sequence length="98" mass="10897">MAGFHGPPDHTGMVEVGYQIDPEQRRRGYAGRSLEILLAVAGQHPDVRVVRATISPANSASSALIRRYGFVETGEQWDEEDGLEIIYERDASRDLERG</sequence>
<evidence type="ECO:0000259" key="1">
    <source>
        <dbReference type="Pfam" id="PF13302"/>
    </source>
</evidence>
<dbReference type="RefSeq" id="WP_344708851.1">
    <property type="nucleotide sequence ID" value="NZ_BAAAUN010000001.1"/>
</dbReference>
<organism evidence="2 3">
    <name type="scientific">Microbacterium luteolum</name>
    <name type="common">Aureobacterium luteolum</name>
    <dbReference type="NCBI Taxonomy" id="69367"/>
    <lineage>
        <taxon>Bacteria</taxon>
        <taxon>Bacillati</taxon>
        <taxon>Actinomycetota</taxon>
        <taxon>Actinomycetes</taxon>
        <taxon>Micrococcales</taxon>
        <taxon>Microbacteriaceae</taxon>
        <taxon>Microbacterium</taxon>
    </lineage>
</organism>
<dbReference type="InterPro" id="IPR051908">
    <property type="entry name" value="Ribosomal_N-acetyltransferase"/>
</dbReference>
<dbReference type="InterPro" id="IPR016181">
    <property type="entry name" value="Acyl_CoA_acyltransferase"/>
</dbReference>
<dbReference type="EMBL" id="CP078075">
    <property type="protein sequence ID" value="WDM44455.1"/>
    <property type="molecule type" value="Genomic_DNA"/>
</dbReference>
<dbReference type="Proteomes" id="UP001215097">
    <property type="component" value="Chromosome"/>
</dbReference>
<reference evidence="2 3" key="1">
    <citation type="submission" date="2021-06" db="EMBL/GenBank/DDBJ databases">
        <title>Genome-based taxonomic framework of Microbacterium strains isolated from marine environment, the description of four new species and reclassification of four preexisting species.</title>
        <authorList>
            <person name="Lee S.D."/>
            <person name="Kim S.-M."/>
            <person name="Byeon Y.-S."/>
            <person name="Yang H.L."/>
            <person name="Kim I.S."/>
        </authorList>
    </citation>
    <scope>NUCLEOTIDE SEQUENCE [LARGE SCALE GENOMIC DNA]</scope>
    <source>
        <strain evidence="2 3">KACC 14465</strain>
    </source>
</reference>
<accession>A0ABY7XQQ7</accession>
<proteinExistence type="predicted"/>
<evidence type="ECO:0000313" key="3">
    <source>
        <dbReference type="Proteomes" id="UP001215097"/>
    </source>
</evidence>
<dbReference type="SUPFAM" id="SSF55729">
    <property type="entry name" value="Acyl-CoA N-acyltransferases (Nat)"/>
    <property type="match status" value="1"/>
</dbReference>